<dbReference type="SUPFAM" id="SSF52540">
    <property type="entry name" value="P-loop containing nucleoside triphosphate hydrolases"/>
    <property type="match status" value="1"/>
</dbReference>
<reference evidence="2" key="1">
    <citation type="submission" date="2018-05" db="EMBL/GenBank/DDBJ databases">
        <authorList>
            <person name="Lanie J.A."/>
            <person name="Ng W.-L."/>
            <person name="Kazmierczak K.M."/>
            <person name="Andrzejewski T.M."/>
            <person name="Davidsen T.M."/>
            <person name="Wayne K.J."/>
            <person name="Tettelin H."/>
            <person name="Glass J.I."/>
            <person name="Rusch D."/>
            <person name="Podicherti R."/>
            <person name="Tsui H.-C.T."/>
            <person name="Winkler M.E."/>
        </authorList>
    </citation>
    <scope>NUCLEOTIDE SEQUENCE</scope>
</reference>
<keyword evidence="1" id="KW-0812">Transmembrane</keyword>
<dbReference type="Gene3D" id="3.40.50.300">
    <property type="entry name" value="P-loop containing nucleotide triphosphate hydrolases"/>
    <property type="match status" value="1"/>
</dbReference>
<name>A0A382KM61_9ZZZZ</name>
<gene>
    <name evidence="2" type="ORF">METZ01_LOCUS278183</name>
</gene>
<protein>
    <submittedName>
        <fullName evidence="2">Uncharacterized protein</fullName>
    </submittedName>
</protein>
<feature type="non-terminal residue" evidence="2">
    <location>
        <position position="132"/>
    </location>
</feature>
<feature type="transmembrane region" description="Helical" evidence="1">
    <location>
        <begin position="45"/>
        <end position="65"/>
    </location>
</feature>
<proteinExistence type="predicted"/>
<accession>A0A382KM61</accession>
<sequence length="132" mass="14766">MKEIMSFLELVTDISEPPKPIIGNGILLPQSLLTIIGAPKVGKSFLVFNLVAALAAGIGFACFYIDKRYKTLILSAEGGYYPNRHRIRRITKGFDKNELENAYFSSNVNLYIDNDEDYDTIVDCIGKLEIDV</sequence>
<dbReference type="InterPro" id="IPR027417">
    <property type="entry name" value="P-loop_NTPase"/>
</dbReference>
<dbReference type="AlphaFoldDB" id="A0A382KM61"/>
<organism evidence="2">
    <name type="scientific">marine metagenome</name>
    <dbReference type="NCBI Taxonomy" id="408172"/>
    <lineage>
        <taxon>unclassified sequences</taxon>
        <taxon>metagenomes</taxon>
        <taxon>ecological metagenomes</taxon>
    </lineage>
</organism>
<evidence type="ECO:0000313" key="2">
    <source>
        <dbReference type="EMBL" id="SVC25329.1"/>
    </source>
</evidence>
<dbReference type="EMBL" id="UINC01081460">
    <property type="protein sequence ID" value="SVC25329.1"/>
    <property type="molecule type" value="Genomic_DNA"/>
</dbReference>
<keyword evidence="1" id="KW-1133">Transmembrane helix</keyword>
<keyword evidence="1" id="KW-0472">Membrane</keyword>
<evidence type="ECO:0000256" key="1">
    <source>
        <dbReference type="SAM" id="Phobius"/>
    </source>
</evidence>
<dbReference type="Pfam" id="PF13481">
    <property type="entry name" value="AAA_25"/>
    <property type="match status" value="1"/>
</dbReference>